<organism evidence="1 2">
    <name type="scientific">Flavobacterium salmonis</name>
    <dbReference type="NCBI Taxonomy" id="2654844"/>
    <lineage>
        <taxon>Bacteria</taxon>
        <taxon>Pseudomonadati</taxon>
        <taxon>Bacteroidota</taxon>
        <taxon>Flavobacteriia</taxon>
        <taxon>Flavobacteriales</taxon>
        <taxon>Flavobacteriaceae</taxon>
        <taxon>Flavobacterium</taxon>
    </lineage>
</organism>
<keyword evidence="2" id="KW-1185">Reference proteome</keyword>
<comment type="caution">
    <text evidence="1">The sequence shown here is derived from an EMBL/GenBank/DDBJ whole genome shotgun (WGS) entry which is preliminary data.</text>
</comment>
<proteinExistence type="predicted"/>
<dbReference type="Gene3D" id="3.40.50.2000">
    <property type="entry name" value="Glycogen Phosphorylase B"/>
    <property type="match status" value="1"/>
</dbReference>
<dbReference type="EMBL" id="CAIJDP010000082">
    <property type="protein sequence ID" value="CAD0007410.1"/>
    <property type="molecule type" value="Genomic_DNA"/>
</dbReference>
<dbReference type="AlphaFoldDB" id="A0A6V6Z6L1"/>
<dbReference type="Proteomes" id="UP000530060">
    <property type="component" value="Unassembled WGS sequence"/>
</dbReference>
<reference evidence="1 2" key="1">
    <citation type="submission" date="2020-06" db="EMBL/GenBank/DDBJ databases">
        <authorList>
            <person name="Criscuolo A."/>
        </authorList>
    </citation>
    <scope>NUCLEOTIDE SEQUENCE [LARGE SCALE GENOMIC DNA]</scope>
    <source>
        <strain evidence="2">CIP 111411</strain>
    </source>
</reference>
<dbReference type="PANTHER" id="PTHR12526">
    <property type="entry name" value="GLYCOSYLTRANSFERASE"/>
    <property type="match status" value="1"/>
</dbReference>
<dbReference type="Pfam" id="PF13692">
    <property type="entry name" value="Glyco_trans_1_4"/>
    <property type="match status" value="1"/>
</dbReference>
<name>A0A6V6Z6L1_9FLAO</name>
<gene>
    <name evidence="1" type="ORF">FLAT13_03845</name>
</gene>
<dbReference type="PANTHER" id="PTHR12526:SF630">
    <property type="entry name" value="GLYCOSYLTRANSFERASE"/>
    <property type="match status" value="1"/>
</dbReference>
<sequence length="390" mass="44964">MIENLKNAQKNILKRINLSNQNTAQYYDMIVFCHLRWHFVYQRPQHIISRISKTMKTLFIEEPLYNNESKESGNLIILNDMLHVLQPNVKDIESIAAIIPEYVKNKDIPVGWFYSAIFCPLSECIDFETIVYDCMEELSFLKGATKNVINQEKYLISNADIIFTGGKSLCELKKQWHTNVHCFPSSVDELHFAKALNGIKIADYVANLQSPIVGYYGVIDERIDFALLHETALKLPNVSFVMIGPLSKIEKNDLPQEDNIHYLGMKSYNELPHYLKAFDIAMIPFAVNDTTKYISPTKTLEYMSAGKPIISTKITDIVHNYGICLNMVESADEFCEAIKFALDKTDRFSMELEYHKILKKTSWDITAVKMKSILKNFINGTDKNNYWNHI</sequence>
<protein>
    <submittedName>
        <fullName evidence="1">Amine oxidase</fullName>
    </submittedName>
</protein>
<dbReference type="SUPFAM" id="SSF53756">
    <property type="entry name" value="UDP-Glycosyltransferase/glycogen phosphorylase"/>
    <property type="match status" value="1"/>
</dbReference>
<evidence type="ECO:0000313" key="1">
    <source>
        <dbReference type="EMBL" id="CAD0007410.1"/>
    </source>
</evidence>
<evidence type="ECO:0000313" key="2">
    <source>
        <dbReference type="Proteomes" id="UP000530060"/>
    </source>
</evidence>
<dbReference type="RefSeq" id="WP_180910036.1">
    <property type="nucleotide sequence ID" value="NZ_CAIJDP010000082.1"/>
</dbReference>
<accession>A0A6V6Z6L1</accession>